<evidence type="ECO:0000256" key="6">
    <source>
        <dbReference type="ARBA" id="ARBA00023125"/>
    </source>
</evidence>
<comment type="caution">
    <text evidence="10">The sequence shown here is derived from an EMBL/GenBank/DDBJ whole genome shotgun (WGS) entry which is preliminary data.</text>
</comment>
<dbReference type="GO" id="GO:0009307">
    <property type="term" value="P:DNA restriction-modification system"/>
    <property type="evidence" value="ECO:0007669"/>
    <property type="project" value="UniProtKB-KW"/>
</dbReference>
<dbReference type="PANTHER" id="PTHR33841:SF1">
    <property type="entry name" value="DNA METHYLTRANSFERASE A"/>
    <property type="match status" value="1"/>
</dbReference>
<dbReference type="Gene3D" id="3.40.50.150">
    <property type="entry name" value="Vaccinia Virus protein VP39"/>
    <property type="match status" value="1"/>
</dbReference>
<dbReference type="EMBL" id="LBTH01000067">
    <property type="protein sequence ID" value="KKQ34219.1"/>
    <property type="molecule type" value="Genomic_DNA"/>
</dbReference>
<evidence type="ECO:0000259" key="9">
    <source>
        <dbReference type="Pfam" id="PF12950"/>
    </source>
</evidence>
<name>A0A0G0JBR3_9BACT</name>
<organism evidence="10 11">
    <name type="scientific">candidate division WS6 bacterium GW2011_GWA2_37_6</name>
    <dbReference type="NCBI Taxonomy" id="1619087"/>
    <lineage>
        <taxon>Bacteria</taxon>
        <taxon>Candidatus Dojkabacteria</taxon>
    </lineage>
</organism>
<keyword evidence="2 10" id="KW-0489">Methyltransferase</keyword>
<dbReference type="GO" id="GO:0032259">
    <property type="term" value="P:methylation"/>
    <property type="evidence" value="ECO:0007669"/>
    <property type="project" value="UniProtKB-KW"/>
</dbReference>
<dbReference type="Pfam" id="PF07669">
    <property type="entry name" value="Eco57I"/>
    <property type="match status" value="1"/>
</dbReference>
<dbReference type="AlphaFoldDB" id="A0A0G0JBR3"/>
<feature type="domain" description="Type II methyltransferase M.TaqI-like" evidence="8">
    <location>
        <begin position="377"/>
        <end position="562"/>
    </location>
</feature>
<protein>
    <recommendedName>
        <fullName evidence="1">site-specific DNA-methyltransferase (adenine-specific)</fullName>
        <ecNumber evidence="1">2.1.1.72</ecNumber>
    </recommendedName>
</protein>
<evidence type="ECO:0000256" key="2">
    <source>
        <dbReference type="ARBA" id="ARBA00022603"/>
    </source>
</evidence>
<dbReference type="InterPro" id="IPR050953">
    <property type="entry name" value="N4_N6_ade-DNA_methylase"/>
</dbReference>
<dbReference type="GO" id="GO:0004519">
    <property type="term" value="F:endonuclease activity"/>
    <property type="evidence" value="ECO:0007669"/>
    <property type="project" value="UniProtKB-KW"/>
</dbReference>
<keyword evidence="6" id="KW-0238">DNA-binding</keyword>
<proteinExistence type="predicted"/>
<dbReference type="InterPro" id="IPR011639">
    <property type="entry name" value="MethylTrfase_TaqI-like_dom"/>
</dbReference>
<feature type="domain" description="TaqI-like C-terminal specificity" evidence="9">
    <location>
        <begin position="685"/>
        <end position="806"/>
    </location>
</feature>
<evidence type="ECO:0000256" key="5">
    <source>
        <dbReference type="ARBA" id="ARBA00022747"/>
    </source>
</evidence>
<keyword evidence="10" id="KW-0540">Nuclease</keyword>
<dbReference type="InterPro" id="IPR002052">
    <property type="entry name" value="DNA_methylase_N6_adenine_CS"/>
</dbReference>
<accession>A0A0G0JBR3</accession>
<dbReference type="GO" id="GO:0003677">
    <property type="term" value="F:DNA binding"/>
    <property type="evidence" value="ECO:0007669"/>
    <property type="project" value="UniProtKB-KW"/>
</dbReference>
<evidence type="ECO:0000256" key="3">
    <source>
        <dbReference type="ARBA" id="ARBA00022679"/>
    </source>
</evidence>
<dbReference type="PROSITE" id="PS00092">
    <property type="entry name" value="N6_MTASE"/>
    <property type="match status" value="1"/>
</dbReference>
<evidence type="ECO:0000259" key="8">
    <source>
        <dbReference type="Pfam" id="PF07669"/>
    </source>
</evidence>
<keyword evidence="4" id="KW-0949">S-adenosyl-L-methionine</keyword>
<evidence type="ECO:0000256" key="7">
    <source>
        <dbReference type="ARBA" id="ARBA00047942"/>
    </source>
</evidence>
<dbReference type="Pfam" id="PF12950">
    <property type="entry name" value="TaqI_C"/>
    <property type="match status" value="1"/>
</dbReference>
<evidence type="ECO:0000313" key="11">
    <source>
        <dbReference type="Proteomes" id="UP000034852"/>
    </source>
</evidence>
<dbReference type="SUPFAM" id="SSF53335">
    <property type="entry name" value="S-adenosyl-L-methionine-dependent methyltransferases"/>
    <property type="match status" value="1"/>
</dbReference>
<dbReference type="Proteomes" id="UP000034852">
    <property type="component" value="Unassembled WGS sequence"/>
</dbReference>
<evidence type="ECO:0000256" key="1">
    <source>
        <dbReference type="ARBA" id="ARBA00011900"/>
    </source>
</evidence>
<gene>
    <name evidence="10" type="ORF">US52_C0067G0003</name>
</gene>
<keyword evidence="3 10" id="KW-0808">Transferase</keyword>
<dbReference type="PATRIC" id="fig|1619087.5.peg.759"/>
<reference evidence="10 11" key="1">
    <citation type="journal article" date="2015" name="Nature">
        <title>rRNA introns, odd ribosomes, and small enigmatic genomes across a large radiation of phyla.</title>
        <authorList>
            <person name="Brown C.T."/>
            <person name="Hug L.A."/>
            <person name="Thomas B.C."/>
            <person name="Sharon I."/>
            <person name="Castelle C.J."/>
            <person name="Singh A."/>
            <person name="Wilkins M.J."/>
            <person name="Williams K.H."/>
            <person name="Banfield J.F."/>
        </authorList>
    </citation>
    <scope>NUCLEOTIDE SEQUENCE [LARGE SCALE GENOMIC DNA]</scope>
</reference>
<sequence>MRIELRLRASQRHQIIQEAKAASIKIISEFPPSFQLRRYAWSGKLPISLLTDFEEFSVYDSTVEPKQSDKVETARIKYIHYKDYLKEIDYLWDTFSKDAVWKGSFDKFAKSTKRGTELVDKKFLNEIETWRNLLAKDIASNNEDVDIYQLNEAVQKIIDRIIFLRIAEDRGIEFYETLKKTIESKDTYSKLVQIFKRAQEKYNSNLFDFEEDKLTPRLKISDKVLDRIIGTLYYPKSPYEFSVIGVEILGSVYEQFLGKVIRLTKQHNAIIEEKPEVKKAGGVYYTPQYIVDYIVRNTVGELVKGKTPKKINKLRIVDPACGSGSFLIGAYNFLLDWHLKYYIENDTEKHLKSKALFKDSEGNYLLSTAEKKRILLNNIFGVDIDAQAVEVTKLSLALKMLENESSETINTQMKLFAERILPDLGSNIKCGNSLIGSDYYNDKNLSLLDDEEIRKVNVFDWEKEFSEIFKQGGFDVVIGNPPYIPSYSISEDLKSYIYNNYQTAEYQINTYPLFVEKSLRLIKKNAYYSYIVPNYWLSNKHDKQLRRIVFLENKVLSILNTFEVFENATVDTLILIGCKSTTANPKVHFITLDPDLDINSRLKTLNSKNWHNSIFQLITPEVVTKGISFSKSIELKGEDSLSNFVELKKGMQPYELGKGNPSQTKQMIRDKIYNSDNKIDDTYLPLIKAGNIKRYEIVYNSDQWIKYGQNLAAPRNPRIFSGLRLLVSRIISKEKLLGTITKEDFISNTDVIVIRPKENINEDLFKILSAIILSRTATYYLKANNISLNRKAFPKINVGSLSELPIPTFNSKSSCLLLVDKILSLKNNLKSTTRLSADLINDQINKVESEIDQEVYKLYGLNKEEIQIIENKTTDNV</sequence>
<evidence type="ECO:0000256" key="4">
    <source>
        <dbReference type="ARBA" id="ARBA00022691"/>
    </source>
</evidence>
<dbReference type="EC" id="2.1.1.72" evidence="1"/>
<comment type="catalytic activity">
    <reaction evidence="7">
        <text>a 2'-deoxyadenosine in DNA + S-adenosyl-L-methionine = an N(6)-methyl-2'-deoxyadenosine in DNA + S-adenosyl-L-homocysteine + H(+)</text>
        <dbReference type="Rhea" id="RHEA:15197"/>
        <dbReference type="Rhea" id="RHEA-COMP:12418"/>
        <dbReference type="Rhea" id="RHEA-COMP:12419"/>
        <dbReference type="ChEBI" id="CHEBI:15378"/>
        <dbReference type="ChEBI" id="CHEBI:57856"/>
        <dbReference type="ChEBI" id="CHEBI:59789"/>
        <dbReference type="ChEBI" id="CHEBI:90615"/>
        <dbReference type="ChEBI" id="CHEBI:90616"/>
        <dbReference type="EC" id="2.1.1.72"/>
    </reaction>
</comment>
<dbReference type="PANTHER" id="PTHR33841">
    <property type="entry name" value="DNA METHYLTRANSFERASE YEEA-RELATED"/>
    <property type="match status" value="1"/>
</dbReference>
<evidence type="ECO:0000313" key="10">
    <source>
        <dbReference type="EMBL" id="KKQ34219.1"/>
    </source>
</evidence>
<dbReference type="PRINTS" id="PR00507">
    <property type="entry name" value="N12N6MTFRASE"/>
</dbReference>
<dbReference type="InterPro" id="IPR025931">
    <property type="entry name" value="TaqI_C"/>
</dbReference>
<dbReference type="InterPro" id="IPR029063">
    <property type="entry name" value="SAM-dependent_MTases_sf"/>
</dbReference>
<keyword evidence="10" id="KW-0255">Endonuclease</keyword>
<keyword evidence="10" id="KW-0378">Hydrolase</keyword>
<dbReference type="GO" id="GO:0009007">
    <property type="term" value="F:site-specific DNA-methyltransferase (adenine-specific) activity"/>
    <property type="evidence" value="ECO:0007669"/>
    <property type="project" value="UniProtKB-EC"/>
</dbReference>
<keyword evidence="5" id="KW-0680">Restriction system</keyword>